<feature type="domain" description="DinB-like" evidence="1">
    <location>
        <begin position="37"/>
        <end position="171"/>
    </location>
</feature>
<dbReference type="InterPro" id="IPR034660">
    <property type="entry name" value="DinB/YfiT-like"/>
</dbReference>
<dbReference type="Proteomes" id="UP000808337">
    <property type="component" value="Unassembled WGS sequence"/>
</dbReference>
<reference evidence="2 3" key="1">
    <citation type="submission" date="2020-10" db="EMBL/GenBank/DDBJ databases">
        <title>Connecting structure to function with the recovery of over 1000 high-quality activated sludge metagenome-assembled genomes encoding full-length rRNA genes using long-read sequencing.</title>
        <authorList>
            <person name="Singleton C.M."/>
            <person name="Petriglieri F."/>
            <person name="Kristensen J.M."/>
            <person name="Kirkegaard R.H."/>
            <person name="Michaelsen T.Y."/>
            <person name="Andersen M.H."/>
            <person name="Karst S.M."/>
            <person name="Dueholm M.S."/>
            <person name="Nielsen P.H."/>
            <person name="Albertsen M."/>
        </authorList>
    </citation>
    <scope>NUCLEOTIDE SEQUENCE [LARGE SCALE GENOMIC DNA]</scope>
    <source>
        <strain evidence="2">Ribe_18-Q3-R11-54_MAXAC.273</strain>
    </source>
</reference>
<comment type="caution">
    <text evidence="2">The sequence shown here is derived from an EMBL/GenBank/DDBJ whole genome shotgun (WGS) entry which is preliminary data.</text>
</comment>
<proteinExistence type="predicted"/>
<evidence type="ECO:0000313" key="2">
    <source>
        <dbReference type="EMBL" id="MBK9982705.1"/>
    </source>
</evidence>
<organism evidence="2 3">
    <name type="scientific">Candidatus Opimibacter skivensis</name>
    <dbReference type="NCBI Taxonomy" id="2982028"/>
    <lineage>
        <taxon>Bacteria</taxon>
        <taxon>Pseudomonadati</taxon>
        <taxon>Bacteroidota</taxon>
        <taxon>Saprospiria</taxon>
        <taxon>Saprospirales</taxon>
        <taxon>Saprospiraceae</taxon>
        <taxon>Candidatus Opimibacter</taxon>
    </lineage>
</organism>
<protein>
    <submittedName>
        <fullName evidence="2">DinB family protein</fullName>
    </submittedName>
</protein>
<evidence type="ECO:0000259" key="1">
    <source>
        <dbReference type="Pfam" id="PF12867"/>
    </source>
</evidence>
<gene>
    <name evidence="2" type="ORF">IPP15_09830</name>
</gene>
<dbReference type="SUPFAM" id="SSF109854">
    <property type="entry name" value="DinB/YfiT-like putative metalloenzymes"/>
    <property type="match status" value="1"/>
</dbReference>
<dbReference type="Gene3D" id="1.20.120.450">
    <property type="entry name" value="dinb family like domain"/>
    <property type="match status" value="1"/>
</dbReference>
<evidence type="ECO:0000313" key="3">
    <source>
        <dbReference type="Proteomes" id="UP000808337"/>
    </source>
</evidence>
<dbReference type="Pfam" id="PF12867">
    <property type="entry name" value="DinB_2"/>
    <property type="match status" value="1"/>
</dbReference>
<dbReference type="InterPro" id="IPR024775">
    <property type="entry name" value="DinB-like"/>
</dbReference>
<accession>A0A9D7XNZ7</accession>
<dbReference type="AlphaFoldDB" id="A0A9D7XNZ7"/>
<dbReference type="EMBL" id="JADKGY010000006">
    <property type="protein sequence ID" value="MBK9982705.1"/>
    <property type="molecule type" value="Genomic_DNA"/>
</dbReference>
<sequence length="180" mass="20889">MSTYTTTVFPRPAEGDCAEYYFRYINLVPEVDILTLLHTQRDWFGDWIESLTEDQLLHRYEPGKWSLAEMIGHVLDTERVFAYRMMAVSRNEKKSLPGFEQDDYVRDSDFNTVSAEDLANEWKAIRLSTVYLARNMNAEMASRMGTANDVAVKALSFPYIMAGHVIHHYRVAQEKYLLTS</sequence>
<name>A0A9D7XNZ7_9BACT</name>